<evidence type="ECO:0000256" key="4">
    <source>
        <dbReference type="ARBA" id="ARBA00023242"/>
    </source>
</evidence>
<evidence type="ECO:0000256" key="2">
    <source>
        <dbReference type="ARBA" id="ARBA00007077"/>
    </source>
</evidence>
<feature type="compositionally biased region" description="Basic and acidic residues" evidence="6">
    <location>
        <begin position="88"/>
        <end position="97"/>
    </location>
</feature>
<dbReference type="PROSITE" id="PS50102">
    <property type="entry name" value="RRM"/>
    <property type="match status" value="2"/>
</dbReference>
<organism evidence="8 9">
    <name type="scientific">Diabrotica balteata</name>
    <name type="common">Banded cucumber beetle</name>
    <dbReference type="NCBI Taxonomy" id="107213"/>
    <lineage>
        <taxon>Eukaryota</taxon>
        <taxon>Metazoa</taxon>
        <taxon>Ecdysozoa</taxon>
        <taxon>Arthropoda</taxon>
        <taxon>Hexapoda</taxon>
        <taxon>Insecta</taxon>
        <taxon>Pterygota</taxon>
        <taxon>Neoptera</taxon>
        <taxon>Endopterygota</taxon>
        <taxon>Coleoptera</taxon>
        <taxon>Polyphaga</taxon>
        <taxon>Cucujiformia</taxon>
        <taxon>Chrysomeloidea</taxon>
        <taxon>Chrysomelidae</taxon>
        <taxon>Galerucinae</taxon>
        <taxon>Diabroticina</taxon>
        <taxon>Diabroticites</taxon>
        <taxon>Diabrotica</taxon>
    </lineage>
</organism>
<evidence type="ECO:0000256" key="1">
    <source>
        <dbReference type="ARBA" id="ARBA00004604"/>
    </source>
</evidence>
<dbReference type="SMART" id="SM00360">
    <property type="entry name" value="RRM"/>
    <property type="match status" value="2"/>
</dbReference>
<gene>
    <name evidence="8" type="ORF">DIABBA_LOCUS600</name>
</gene>
<dbReference type="Proteomes" id="UP001153709">
    <property type="component" value="Chromosome 1"/>
</dbReference>
<evidence type="ECO:0000259" key="7">
    <source>
        <dbReference type="PROSITE" id="PS50102"/>
    </source>
</evidence>
<dbReference type="SUPFAM" id="SSF54928">
    <property type="entry name" value="RNA-binding domain, RBD"/>
    <property type="match status" value="2"/>
</dbReference>
<dbReference type="PANTHER" id="PTHR23236:SF25">
    <property type="entry name" value="RNA-BINDING PROTEIN 34"/>
    <property type="match status" value="1"/>
</dbReference>
<feature type="domain" description="RRM" evidence="7">
    <location>
        <begin position="203"/>
        <end position="297"/>
    </location>
</feature>
<evidence type="ECO:0000256" key="3">
    <source>
        <dbReference type="ARBA" id="ARBA00022884"/>
    </source>
</evidence>
<keyword evidence="9" id="KW-1185">Reference proteome</keyword>
<dbReference type="OrthoDB" id="442677at2759"/>
<reference evidence="8" key="1">
    <citation type="submission" date="2022-01" db="EMBL/GenBank/DDBJ databases">
        <authorList>
            <person name="King R."/>
        </authorList>
    </citation>
    <scope>NUCLEOTIDE SEQUENCE</scope>
</reference>
<feature type="compositionally biased region" description="Basic residues" evidence="6">
    <location>
        <begin position="386"/>
        <end position="404"/>
    </location>
</feature>
<evidence type="ECO:0000313" key="8">
    <source>
        <dbReference type="EMBL" id="CAG9826489.1"/>
    </source>
</evidence>
<dbReference type="EMBL" id="OU898276">
    <property type="protein sequence ID" value="CAG9826489.1"/>
    <property type="molecule type" value="Genomic_DNA"/>
</dbReference>
<feature type="compositionally biased region" description="Basic and acidic residues" evidence="6">
    <location>
        <begin position="28"/>
        <end position="43"/>
    </location>
</feature>
<dbReference type="CDD" id="cd12394">
    <property type="entry name" value="RRM1_RBM34"/>
    <property type="match status" value="1"/>
</dbReference>
<feature type="compositionally biased region" description="Basic residues" evidence="6">
    <location>
        <begin position="120"/>
        <end position="129"/>
    </location>
</feature>
<dbReference type="InterPro" id="IPR035979">
    <property type="entry name" value="RBD_domain_sf"/>
</dbReference>
<feature type="region of interest" description="Disordered" evidence="6">
    <location>
        <begin position="384"/>
        <end position="466"/>
    </location>
</feature>
<dbReference type="Pfam" id="PF00076">
    <property type="entry name" value="RRM_1"/>
    <property type="match status" value="2"/>
</dbReference>
<dbReference type="AlphaFoldDB" id="A0A9N9SNU5"/>
<evidence type="ECO:0000256" key="5">
    <source>
        <dbReference type="PROSITE-ProRule" id="PRU00176"/>
    </source>
</evidence>
<dbReference type="InterPro" id="IPR034221">
    <property type="entry name" value="RBM34_RRM2"/>
</dbReference>
<accession>A0A9N9SNU5</accession>
<dbReference type="PANTHER" id="PTHR23236">
    <property type="entry name" value="EUKARYOTIC TRANSLATION INITIATION FACTOR 4B/4H"/>
    <property type="match status" value="1"/>
</dbReference>
<protein>
    <recommendedName>
        <fullName evidence="7">RRM domain-containing protein</fullName>
    </recommendedName>
</protein>
<proteinExistence type="inferred from homology"/>
<dbReference type="CDD" id="cd12395">
    <property type="entry name" value="RRM2_RBM34"/>
    <property type="match status" value="1"/>
</dbReference>
<dbReference type="Gene3D" id="3.30.70.330">
    <property type="match status" value="2"/>
</dbReference>
<comment type="subcellular location">
    <subcellularLocation>
        <location evidence="1">Nucleus</location>
        <location evidence="1">Nucleolus</location>
    </subcellularLocation>
</comment>
<evidence type="ECO:0000256" key="6">
    <source>
        <dbReference type="SAM" id="MobiDB-lite"/>
    </source>
</evidence>
<comment type="similarity">
    <text evidence="2">Belongs to the RRM RBM34 family.</text>
</comment>
<dbReference type="InterPro" id="IPR012677">
    <property type="entry name" value="Nucleotide-bd_a/b_plait_sf"/>
</dbReference>
<keyword evidence="3 5" id="KW-0694">RNA-binding</keyword>
<feature type="region of interest" description="Disordered" evidence="6">
    <location>
        <begin position="1"/>
        <end position="197"/>
    </location>
</feature>
<dbReference type="InterPro" id="IPR000504">
    <property type="entry name" value="RRM_dom"/>
</dbReference>
<feature type="domain" description="RRM" evidence="7">
    <location>
        <begin position="305"/>
        <end position="382"/>
    </location>
</feature>
<feature type="compositionally biased region" description="Basic and acidic residues" evidence="6">
    <location>
        <begin position="172"/>
        <end position="189"/>
    </location>
</feature>
<dbReference type="GO" id="GO:0003723">
    <property type="term" value="F:RNA binding"/>
    <property type="evidence" value="ECO:0007669"/>
    <property type="project" value="UniProtKB-UniRule"/>
</dbReference>
<evidence type="ECO:0000313" key="9">
    <source>
        <dbReference type="Proteomes" id="UP001153709"/>
    </source>
</evidence>
<name>A0A9N9SNU5_DIABA</name>
<feature type="compositionally biased region" description="Basic residues" evidence="6">
    <location>
        <begin position="456"/>
        <end position="466"/>
    </location>
</feature>
<keyword evidence="4" id="KW-0539">Nucleus</keyword>
<sequence length="466" mass="52956">MEYTVGSLADLISGKNTPNKPKVKKVAVKQENKSEEQDTPKSKNKEKKKLKPSVSVLEQEIVSSSDSVKKNQKKKKRKISDSQDDDNIPEKLLEKGIKQKKRKSSTSQDEEQITEGSLIKKGKNKKRKTSVGTASIEDTESLVEKTSSKTHKNKSNLNGSSLADSDDEENLDEKVNSEQNGQEEKETPKKKIKVEHDPEEQERTIFVGNVPIKIKKKKIKQFFNKYGTIETLRIRGIPVADPKIPKKVAAIKNEFHPDRNSVYCYIRFSNKEEAEKALEANGSVFQEHHLRVHNCVTKEKPDESKAIFIGNLGFNAEEEELWKLFEPCGPISSVRIIRDSYTGMGKGFAYVNFQESDAVQLALEMENVKLGNRELRIKLSSVNTAKKNKKKENKQNATRRKMGRERKSGQAENIEGDGKTLKKDKRRMVFNNKGFQGSKVNKDKKKFKVDKGALDKKRKMKKVAPH</sequence>
<feature type="compositionally biased region" description="Low complexity" evidence="6">
    <location>
        <begin position="52"/>
        <end position="66"/>
    </location>
</feature>